<name>H8YVE4_9GAMM</name>
<dbReference type="STRING" id="631362.Thi970DRAFT_00015"/>
<protein>
    <submittedName>
        <fullName evidence="2">ADP-ribosylglycohydrolase</fullName>
    </submittedName>
</protein>
<feature type="binding site" evidence="1">
    <location>
        <position position="56"/>
    </location>
    <ligand>
        <name>Mg(2+)</name>
        <dbReference type="ChEBI" id="CHEBI:18420"/>
        <label>1</label>
    </ligand>
</feature>
<proteinExistence type="predicted"/>
<dbReference type="RefSeq" id="WP_009146507.1">
    <property type="nucleotide sequence ID" value="NZ_CP121471.1"/>
</dbReference>
<dbReference type="AlphaFoldDB" id="H8YVE4"/>
<dbReference type="InterPro" id="IPR050792">
    <property type="entry name" value="ADP-ribosylglycohydrolase"/>
</dbReference>
<dbReference type="OrthoDB" id="9798107at2"/>
<dbReference type="PANTHER" id="PTHR16222:SF12">
    <property type="entry name" value="ADP-RIBOSYLGLYCOHYDROLASE-RELATED"/>
    <property type="match status" value="1"/>
</dbReference>
<feature type="binding site" evidence="1">
    <location>
        <position position="266"/>
    </location>
    <ligand>
        <name>Mg(2+)</name>
        <dbReference type="ChEBI" id="CHEBI:18420"/>
        <label>1</label>
    </ligand>
</feature>
<reference evidence="2 3" key="2">
    <citation type="submission" date="2011-11" db="EMBL/GenBank/DDBJ databases">
        <authorList>
            <consortium name="US DOE Joint Genome Institute"/>
            <person name="Lucas S."/>
            <person name="Han J."/>
            <person name="Lapidus A."/>
            <person name="Cheng J.-F."/>
            <person name="Goodwin L."/>
            <person name="Pitluck S."/>
            <person name="Peters L."/>
            <person name="Ovchinnikova G."/>
            <person name="Zhang X."/>
            <person name="Detter J.C."/>
            <person name="Han C."/>
            <person name="Tapia R."/>
            <person name="Land M."/>
            <person name="Hauser L."/>
            <person name="Kyrpides N."/>
            <person name="Ivanova N."/>
            <person name="Pagani I."/>
            <person name="Vogl K."/>
            <person name="Liu Z."/>
            <person name="Overmann J."/>
            <person name="Frigaard N.-U."/>
            <person name="Bryant D."/>
            <person name="Woyke T."/>
        </authorList>
    </citation>
    <scope>NUCLEOTIDE SEQUENCE [LARGE SCALE GENOMIC DNA]</scope>
    <source>
        <strain evidence="2 3">970</strain>
    </source>
</reference>
<evidence type="ECO:0000313" key="2">
    <source>
        <dbReference type="EMBL" id="EIC23884.1"/>
    </source>
</evidence>
<keyword evidence="3" id="KW-1185">Reference proteome</keyword>
<dbReference type="Pfam" id="PF03747">
    <property type="entry name" value="ADP_ribosyl_GH"/>
    <property type="match status" value="1"/>
</dbReference>
<dbReference type="PANTHER" id="PTHR16222">
    <property type="entry name" value="ADP-RIBOSYLGLYCOHYDROLASE"/>
    <property type="match status" value="1"/>
</dbReference>
<gene>
    <name evidence="2" type="ORF">Thi970DRAFT_00015</name>
</gene>
<organism evidence="2 3">
    <name type="scientific">Thiorhodovibrio frisius</name>
    <dbReference type="NCBI Taxonomy" id="631362"/>
    <lineage>
        <taxon>Bacteria</taxon>
        <taxon>Pseudomonadati</taxon>
        <taxon>Pseudomonadota</taxon>
        <taxon>Gammaproteobacteria</taxon>
        <taxon>Chromatiales</taxon>
        <taxon>Chromatiaceae</taxon>
        <taxon>Thiorhodovibrio</taxon>
    </lineage>
</organism>
<dbReference type="InterPro" id="IPR036705">
    <property type="entry name" value="Ribosyl_crysJ1_sf"/>
</dbReference>
<evidence type="ECO:0000313" key="3">
    <source>
        <dbReference type="Proteomes" id="UP000002964"/>
    </source>
</evidence>
<feature type="binding site" evidence="1">
    <location>
        <position position="264"/>
    </location>
    <ligand>
        <name>Mg(2+)</name>
        <dbReference type="ChEBI" id="CHEBI:18420"/>
        <label>1</label>
    </ligand>
</feature>
<evidence type="ECO:0000256" key="1">
    <source>
        <dbReference type="PIRSR" id="PIRSR605502-1"/>
    </source>
</evidence>
<dbReference type="Gene3D" id="1.10.4080.10">
    <property type="entry name" value="ADP-ribosylation/Crystallin J1"/>
    <property type="match status" value="1"/>
</dbReference>
<sequence>MSDHRPSSPPESLDRIQGALLGVALADAWGAPHEGGPLEGLLWRMIGTRHGRWRWTDDTQMTFDVAASLAELGRIDQDDLALRFARSYRWSRGYGPGAARILKRIRRGEHWSSASRKVYTQGSFGNGAAMRAVPIGLFFAGQGTHTLITAAHCAAEITHAHPDGKEGAALIALVASLVFTGCSPSDIWAAIRAASWSPVVTEKLATAEQWLGAQQPIAPSIVARQLGRSITAAGSCPTAVYIALRHLREPFVDLLDFTRRVGGDVDTIGAMAGGLWGAARGLGALPMEYLAKLEDADRLVREASRFASACSVP</sequence>
<keyword evidence="1" id="KW-0460">Magnesium</keyword>
<dbReference type="GO" id="GO:0046872">
    <property type="term" value="F:metal ion binding"/>
    <property type="evidence" value="ECO:0007669"/>
    <property type="project" value="UniProtKB-KW"/>
</dbReference>
<dbReference type="Proteomes" id="UP000002964">
    <property type="component" value="Unassembled WGS sequence"/>
</dbReference>
<dbReference type="InterPro" id="IPR005502">
    <property type="entry name" value="Ribosyl_crysJ1"/>
</dbReference>
<dbReference type="eggNOG" id="COG1397">
    <property type="taxonomic scope" value="Bacteria"/>
</dbReference>
<accession>H8YVE4</accession>
<keyword evidence="1" id="KW-0479">Metal-binding</keyword>
<dbReference type="EMBL" id="JH603163">
    <property type="protein sequence ID" value="EIC23884.1"/>
    <property type="molecule type" value="Genomic_DNA"/>
</dbReference>
<dbReference type="SUPFAM" id="SSF101478">
    <property type="entry name" value="ADP-ribosylglycohydrolase"/>
    <property type="match status" value="1"/>
</dbReference>
<feature type="binding site" evidence="1">
    <location>
        <position position="58"/>
    </location>
    <ligand>
        <name>Mg(2+)</name>
        <dbReference type="ChEBI" id="CHEBI:18420"/>
        <label>1</label>
    </ligand>
</feature>
<keyword evidence="2" id="KW-0378">Hydrolase</keyword>
<feature type="binding site" evidence="1">
    <location>
        <position position="267"/>
    </location>
    <ligand>
        <name>Mg(2+)</name>
        <dbReference type="ChEBI" id="CHEBI:18420"/>
        <label>1</label>
    </ligand>
</feature>
<comment type="cofactor">
    <cofactor evidence="1">
        <name>Mg(2+)</name>
        <dbReference type="ChEBI" id="CHEBI:18420"/>
    </cofactor>
    <text evidence="1">Binds 2 magnesium ions per subunit.</text>
</comment>
<dbReference type="GO" id="GO:0016787">
    <property type="term" value="F:hydrolase activity"/>
    <property type="evidence" value="ECO:0007669"/>
    <property type="project" value="UniProtKB-KW"/>
</dbReference>
<dbReference type="HOGENOM" id="CLU_024566_6_0_6"/>
<feature type="binding site" evidence="1">
    <location>
        <position position="57"/>
    </location>
    <ligand>
        <name>Mg(2+)</name>
        <dbReference type="ChEBI" id="CHEBI:18420"/>
        <label>1</label>
    </ligand>
</feature>
<reference evidence="3" key="1">
    <citation type="submission" date="2011-06" db="EMBL/GenBank/DDBJ databases">
        <authorList>
            <consortium name="US DOE Joint Genome Institute (JGI-PGF)"/>
            <person name="Lucas S."/>
            <person name="Han J."/>
            <person name="Lapidus A."/>
            <person name="Cheng J.-F."/>
            <person name="Goodwin L."/>
            <person name="Pitluck S."/>
            <person name="Peters L."/>
            <person name="Land M.L."/>
            <person name="Hauser L."/>
            <person name="Vogl K."/>
            <person name="Liu Z."/>
            <person name="Overmann J."/>
            <person name="Frigaard N.-U."/>
            <person name="Bryant D.A."/>
            <person name="Woyke T.J."/>
        </authorList>
    </citation>
    <scope>NUCLEOTIDE SEQUENCE [LARGE SCALE GENOMIC DNA]</scope>
    <source>
        <strain evidence="3">970</strain>
    </source>
</reference>